<sequence>MPLFRKKPKPSSLSSAFRSVEHLPFSSSAASAPRVVDDPSSSVSPSPNFPSQSAPAHAPLQRSLTQRLRTPPSIDADASDQSWPSSPTDKPEDPEPRRSKRSLFSFHSAASASSVRDQSGLLRPNRSVKRSSGPNRRQSHQPRLSVDTWPQVDAGDSTEPEQHQSSMPQPTRLVPAARAPQSPSIPRSNTDSNLLEHPRRAGEFASTPHHQLTPRPPSRQSIIGPPSPLPGLPPTEPSSAAQLSVMSDRPAGGAQQNQPAAAAAHPAYQSEAGFRNNPAQQSGPDPGHSTPTSSRDSRNREDGSEIDVRALLQKHEELQAKYSKVKRYYFERDTQVQQLQNTVAHQRMAVSRTVLDDNEYANRFGRLDGAIKDLAFSIRKDWKTLPGWLGGFVNEDAPTTGTKEMTAIGRALMSRWLVDELFARYFHPVLEPTLSRQLKGIEMNLRRQQGGAYTDEDKENSLARISNWRRTTLDGLADALQGPAADESRAQLIETLVETLVATLARNLTDPPPPGLDNGVRMIVENAVGIAEKIPLESRDIGVDYILPGTALHEGTMKIEAGVLPPLTNVSAGCDSPSHPRRSGEHDTTHHSDAGPEDADPEREPSSSGNPAAPPPDASSQGREQRIRSVFSNMLGRKSGQGPSPPPPPPPPPPPGPGDSVRSTSTEERRVASGGAGSAPTGRIRFASFVVAEVRGRGPLNVLVKAPVYPLDA</sequence>
<dbReference type="Proteomes" id="UP000244073">
    <property type="component" value="Unassembled WGS sequence"/>
</dbReference>
<feature type="compositionally biased region" description="Basic and acidic residues" evidence="1">
    <location>
        <begin position="582"/>
        <end position="594"/>
    </location>
</feature>
<feature type="compositionally biased region" description="Pro residues" evidence="1">
    <location>
        <begin position="225"/>
        <end position="236"/>
    </location>
</feature>
<dbReference type="AlphaFoldDB" id="A0A2T5LP68"/>
<name>A0A2T5LP68_9EURO</name>
<feature type="compositionally biased region" description="Low complexity" evidence="1">
    <location>
        <begin position="250"/>
        <end position="267"/>
    </location>
</feature>
<dbReference type="VEuPathDB" id="FungiDB:P175DRAFT_0443774"/>
<accession>A0A2T5LP68</accession>
<feature type="compositionally biased region" description="Low complexity" evidence="1">
    <location>
        <begin position="31"/>
        <end position="53"/>
    </location>
</feature>
<organism evidence="2 3">
    <name type="scientific">Aspergillus ochraceoroseus IBT 24754</name>
    <dbReference type="NCBI Taxonomy" id="1392256"/>
    <lineage>
        <taxon>Eukaryota</taxon>
        <taxon>Fungi</taxon>
        <taxon>Dikarya</taxon>
        <taxon>Ascomycota</taxon>
        <taxon>Pezizomycotina</taxon>
        <taxon>Eurotiomycetes</taxon>
        <taxon>Eurotiomycetidae</taxon>
        <taxon>Eurotiales</taxon>
        <taxon>Aspergillaceae</taxon>
        <taxon>Aspergillus</taxon>
        <taxon>Aspergillus subgen. Nidulantes</taxon>
    </lineage>
</organism>
<dbReference type="RefSeq" id="XP_040749464.1">
    <property type="nucleotide sequence ID" value="XM_040894198.1"/>
</dbReference>
<dbReference type="EMBL" id="MSFN02000008">
    <property type="protein sequence ID" value="PTU18072.1"/>
    <property type="molecule type" value="Genomic_DNA"/>
</dbReference>
<reference evidence="2 3" key="1">
    <citation type="journal article" date="2018" name="Proc. Natl. Acad. Sci. U.S.A.">
        <title>Linking secondary metabolites to gene clusters through genome sequencing of six diverse Aspergillus species.</title>
        <authorList>
            <person name="Kaerboelling I."/>
            <person name="Vesth T.C."/>
            <person name="Frisvad J.C."/>
            <person name="Nybo J.L."/>
            <person name="Theobald S."/>
            <person name="Kuo A."/>
            <person name="Bowyer P."/>
            <person name="Matsuda Y."/>
            <person name="Mondo S."/>
            <person name="Lyhne E.K."/>
            <person name="Kogle M.E."/>
            <person name="Clum A."/>
            <person name="Lipzen A."/>
            <person name="Salamov A."/>
            <person name="Ngan C.Y."/>
            <person name="Daum C."/>
            <person name="Chiniquy J."/>
            <person name="Barry K."/>
            <person name="LaButti K."/>
            <person name="Haridas S."/>
            <person name="Simmons B.A."/>
            <person name="Magnuson J.K."/>
            <person name="Mortensen U.H."/>
            <person name="Larsen T.O."/>
            <person name="Grigoriev I.V."/>
            <person name="Baker S.E."/>
            <person name="Andersen M.R."/>
        </authorList>
    </citation>
    <scope>NUCLEOTIDE SEQUENCE [LARGE SCALE GENOMIC DNA]</scope>
    <source>
        <strain evidence="2 3">IBT 24754</strain>
    </source>
</reference>
<gene>
    <name evidence="2" type="ORF">P175DRAFT_0443774</name>
</gene>
<dbReference type="GeneID" id="63811080"/>
<comment type="caution">
    <text evidence="2">The sequence shown here is derived from an EMBL/GenBank/DDBJ whole genome shotgun (WGS) entry which is preliminary data.</text>
</comment>
<feature type="region of interest" description="Disordered" evidence="1">
    <location>
        <begin position="570"/>
        <end position="682"/>
    </location>
</feature>
<evidence type="ECO:0000313" key="3">
    <source>
        <dbReference type="Proteomes" id="UP000244073"/>
    </source>
</evidence>
<feature type="compositionally biased region" description="Pro residues" evidence="1">
    <location>
        <begin position="643"/>
        <end position="657"/>
    </location>
</feature>
<feature type="region of interest" description="Disordered" evidence="1">
    <location>
        <begin position="273"/>
        <end position="303"/>
    </location>
</feature>
<feature type="compositionally biased region" description="Polar residues" evidence="1">
    <location>
        <begin position="79"/>
        <end position="88"/>
    </location>
</feature>
<feature type="compositionally biased region" description="Polar residues" evidence="1">
    <location>
        <begin position="181"/>
        <end position="193"/>
    </location>
</feature>
<evidence type="ECO:0000313" key="2">
    <source>
        <dbReference type="EMBL" id="PTU18072.1"/>
    </source>
</evidence>
<protein>
    <submittedName>
        <fullName evidence="2">Uncharacterized protein</fullName>
    </submittedName>
</protein>
<dbReference type="OrthoDB" id="4155914at2759"/>
<feature type="compositionally biased region" description="Polar residues" evidence="1">
    <location>
        <begin position="277"/>
        <end position="294"/>
    </location>
</feature>
<proteinExistence type="predicted"/>
<feature type="compositionally biased region" description="Low complexity" evidence="1">
    <location>
        <begin position="102"/>
        <end position="114"/>
    </location>
</feature>
<feature type="region of interest" description="Disordered" evidence="1">
    <location>
        <begin position="24"/>
        <end position="243"/>
    </location>
</feature>
<feature type="region of interest" description="Disordered" evidence="1">
    <location>
        <begin position="248"/>
        <end position="267"/>
    </location>
</feature>
<evidence type="ECO:0000256" key="1">
    <source>
        <dbReference type="SAM" id="MobiDB-lite"/>
    </source>
</evidence>